<name>A0A8S5T2A0_9CAUD</name>
<protein>
    <submittedName>
        <fullName evidence="1">Uncharacterized protein</fullName>
    </submittedName>
</protein>
<dbReference type="EMBL" id="BK032734">
    <property type="protein sequence ID" value="DAF57492.1"/>
    <property type="molecule type" value="Genomic_DNA"/>
</dbReference>
<sequence length="29" mass="3621">MYFNSLGLHKPRLLRTLFSIYFLYFFFSV</sequence>
<organism evidence="1">
    <name type="scientific">Myoviridae sp. ctqfO1</name>
    <dbReference type="NCBI Taxonomy" id="2827710"/>
    <lineage>
        <taxon>Viruses</taxon>
        <taxon>Duplodnaviria</taxon>
        <taxon>Heunggongvirae</taxon>
        <taxon>Uroviricota</taxon>
        <taxon>Caudoviricetes</taxon>
    </lineage>
</organism>
<proteinExistence type="predicted"/>
<accession>A0A8S5T2A0</accession>
<reference evidence="1" key="1">
    <citation type="journal article" date="2021" name="Proc. Natl. Acad. Sci. U.S.A.">
        <title>A Catalog of Tens of Thousands of Viruses from Human Metagenomes Reveals Hidden Associations with Chronic Diseases.</title>
        <authorList>
            <person name="Tisza M.J."/>
            <person name="Buck C.B."/>
        </authorList>
    </citation>
    <scope>NUCLEOTIDE SEQUENCE</scope>
    <source>
        <strain evidence="1">CtqfO1</strain>
    </source>
</reference>
<evidence type="ECO:0000313" key="1">
    <source>
        <dbReference type="EMBL" id="DAF57492.1"/>
    </source>
</evidence>